<name>A0AAU7CKE1_9BACT</name>
<accession>A0AAU7CKE1</accession>
<dbReference type="EMBL" id="CP155447">
    <property type="protein sequence ID" value="XBH05691.1"/>
    <property type="molecule type" value="Genomic_DNA"/>
</dbReference>
<gene>
    <name evidence="1" type="ORF">V5E97_06620</name>
</gene>
<organism evidence="1">
    <name type="scientific">Singulisphaera sp. Ch08</name>
    <dbReference type="NCBI Taxonomy" id="3120278"/>
    <lineage>
        <taxon>Bacteria</taxon>
        <taxon>Pseudomonadati</taxon>
        <taxon>Planctomycetota</taxon>
        <taxon>Planctomycetia</taxon>
        <taxon>Isosphaerales</taxon>
        <taxon>Isosphaeraceae</taxon>
        <taxon>Singulisphaera</taxon>
    </lineage>
</organism>
<dbReference type="AlphaFoldDB" id="A0AAU7CKE1"/>
<dbReference type="RefSeq" id="WP_406698539.1">
    <property type="nucleotide sequence ID" value="NZ_CP155447.1"/>
</dbReference>
<reference evidence="1" key="1">
    <citation type="submission" date="2024-05" db="EMBL/GenBank/DDBJ databases">
        <title>Planctomycetes of the genus Singulisphaera possess chitinolytic capabilities.</title>
        <authorList>
            <person name="Ivanova A."/>
        </authorList>
    </citation>
    <scope>NUCLEOTIDE SEQUENCE</scope>
    <source>
        <strain evidence="1">Ch08T</strain>
    </source>
</reference>
<evidence type="ECO:0000313" key="1">
    <source>
        <dbReference type="EMBL" id="XBH05691.1"/>
    </source>
</evidence>
<sequence length="318" mass="35778">MARESKAKRNAKRFGVSERIADQIHDSAWIIPSFGRSDHSSLVDYKQEIERIVASAHKSKHFDVQNVYEFCLSSMQGKLVTFENEFPTFRLPFPEIFLEWKSFPRGERTACLKGCLFSYADLSDCPDGCINNETVSVIRADTISKDAKSGDLEFHASVFCPIRNDGSLCNGVSYRIKFGRSMPEGLKAETMKWINSIFAIASMAINFLHCKNVSSSEIDPNISVGRERRKAGLKPFLRYHTININPMKEVLRTEGNIEANGLNKALHICRGHFATYTDEKPLFGRFTGTIWKPSHVRGSAKQGVVVSDYKVNAPRAAL</sequence>
<protein>
    <submittedName>
        <fullName evidence="1">Uncharacterized protein</fullName>
    </submittedName>
</protein>
<proteinExistence type="predicted"/>